<feature type="transmembrane region" description="Helical" evidence="2">
    <location>
        <begin position="75"/>
        <end position="96"/>
    </location>
</feature>
<dbReference type="Proteomes" id="UP000564629">
    <property type="component" value="Unassembled WGS sequence"/>
</dbReference>
<dbReference type="AlphaFoldDB" id="A0A511FCY6"/>
<proteinExistence type="predicted"/>
<keyword evidence="2" id="KW-1133">Transmembrane helix</keyword>
<gene>
    <name evidence="3" type="ORF">CHO01_22320</name>
    <name evidence="4" type="ORF">HNR08_003943</name>
</gene>
<sequence length="125" mass="12128">MTRLDRPTSPGVPGPRGTGASRRGPLPSVPTAVLAAATLVLGFAVAELTGVRALGGVVLAGGVAWCAARSVRSAGVLRVAAVVALGAVCFVASHVVAGSLGAWPSVVLAAAVLAAGTALLVDRRA</sequence>
<evidence type="ECO:0000313" key="3">
    <source>
        <dbReference type="EMBL" id="GEL47116.1"/>
    </source>
</evidence>
<keyword evidence="5" id="KW-1185">Reference proteome</keyword>
<evidence type="ECO:0000256" key="1">
    <source>
        <dbReference type="SAM" id="MobiDB-lite"/>
    </source>
</evidence>
<dbReference type="EMBL" id="JACHDN010000001">
    <property type="protein sequence ID" value="MBB5475207.1"/>
    <property type="molecule type" value="Genomic_DNA"/>
</dbReference>
<feature type="transmembrane region" description="Helical" evidence="2">
    <location>
        <begin position="102"/>
        <end position="121"/>
    </location>
</feature>
<comment type="caution">
    <text evidence="3">The sequence shown here is derived from an EMBL/GenBank/DDBJ whole genome shotgun (WGS) entry which is preliminary data.</text>
</comment>
<reference evidence="4 6" key="2">
    <citation type="submission" date="2020-08" db="EMBL/GenBank/DDBJ databases">
        <title>Sequencing the genomes of 1000 actinobacteria strains.</title>
        <authorList>
            <person name="Klenk H.-P."/>
        </authorList>
    </citation>
    <scope>NUCLEOTIDE SEQUENCE [LARGE SCALE GENOMIC DNA]</scope>
    <source>
        <strain evidence="4 6">DSM 9581</strain>
    </source>
</reference>
<accession>A0A511FCY6</accession>
<dbReference type="Proteomes" id="UP000321723">
    <property type="component" value="Unassembled WGS sequence"/>
</dbReference>
<reference evidence="3 5" key="1">
    <citation type="submission" date="2019-07" db="EMBL/GenBank/DDBJ databases">
        <title>Whole genome shotgun sequence of Cellulomonas hominis NBRC 16055.</title>
        <authorList>
            <person name="Hosoyama A."/>
            <person name="Uohara A."/>
            <person name="Ohji S."/>
            <person name="Ichikawa N."/>
        </authorList>
    </citation>
    <scope>NUCLEOTIDE SEQUENCE [LARGE SCALE GENOMIC DNA]</scope>
    <source>
        <strain evidence="3 5">NBRC 16055</strain>
    </source>
</reference>
<name>A0A511FCY6_9CELL</name>
<evidence type="ECO:0000313" key="4">
    <source>
        <dbReference type="EMBL" id="MBB5475207.1"/>
    </source>
</evidence>
<feature type="region of interest" description="Disordered" evidence="1">
    <location>
        <begin position="1"/>
        <end position="26"/>
    </location>
</feature>
<dbReference type="EMBL" id="BJVQ01000030">
    <property type="protein sequence ID" value="GEL47116.1"/>
    <property type="molecule type" value="Genomic_DNA"/>
</dbReference>
<organism evidence="3 5">
    <name type="scientific">Cellulomonas hominis</name>
    <dbReference type="NCBI Taxonomy" id="156981"/>
    <lineage>
        <taxon>Bacteria</taxon>
        <taxon>Bacillati</taxon>
        <taxon>Actinomycetota</taxon>
        <taxon>Actinomycetes</taxon>
        <taxon>Micrococcales</taxon>
        <taxon>Cellulomonadaceae</taxon>
        <taxon>Cellulomonas</taxon>
    </lineage>
</organism>
<keyword evidence="2" id="KW-0472">Membrane</keyword>
<evidence type="ECO:0000313" key="6">
    <source>
        <dbReference type="Proteomes" id="UP000564629"/>
    </source>
</evidence>
<dbReference type="RefSeq" id="WP_246803069.1">
    <property type="nucleotide sequence ID" value="NZ_BJVQ01000030.1"/>
</dbReference>
<evidence type="ECO:0000313" key="5">
    <source>
        <dbReference type="Proteomes" id="UP000321723"/>
    </source>
</evidence>
<keyword evidence="2" id="KW-0812">Transmembrane</keyword>
<protein>
    <submittedName>
        <fullName evidence="3">Uncharacterized protein</fullName>
    </submittedName>
</protein>
<feature type="transmembrane region" description="Helical" evidence="2">
    <location>
        <begin position="51"/>
        <end position="68"/>
    </location>
</feature>
<feature type="transmembrane region" description="Helical" evidence="2">
    <location>
        <begin position="26"/>
        <end position="45"/>
    </location>
</feature>
<evidence type="ECO:0000256" key="2">
    <source>
        <dbReference type="SAM" id="Phobius"/>
    </source>
</evidence>